<evidence type="ECO:0000256" key="1">
    <source>
        <dbReference type="SAM" id="MobiDB-lite"/>
    </source>
</evidence>
<dbReference type="AlphaFoldDB" id="A0AA37UMK6"/>
<protein>
    <submittedName>
        <fullName evidence="3">Uncharacterized protein</fullName>
    </submittedName>
</protein>
<sequence length="88" mass="9735">MGIVRETVTVQPLPENEPATSPGPPRWTWIFPGVLIVLGVYDLAVLNAGDEGWERWFSGPLVAGVLTALVLLRVRQLARRPSKGNFER</sequence>
<reference evidence="3" key="1">
    <citation type="journal article" date="2014" name="Int. J. Syst. Evol. Microbiol.">
        <title>Complete genome sequence of Corynebacterium casei LMG S-19264T (=DSM 44701T), isolated from a smear-ripened cheese.</title>
        <authorList>
            <consortium name="US DOE Joint Genome Institute (JGI-PGF)"/>
            <person name="Walter F."/>
            <person name="Albersmeier A."/>
            <person name="Kalinowski J."/>
            <person name="Ruckert C."/>
        </authorList>
    </citation>
    <scope>NUCLEOTIDE SEQUENCE</scope>
    <source>
        <strain evidence="3">NBRC 112290</strain>
    </source>
</reference>
<feature type="transmembrane region" description="Helical" evidence="2">
    <location>
        <begin position="27"/>
        <end position="44"/>
    </location>
</feature>
<dbReference type="EMBL" id="BSUM01000001">
    <property type="protein sequence ID" value="GMA30724.1"/>
    <property type="molecule type" value="Genomic_DNA"/>
</dbReference>
<evidence type="ECO:0000313" key="4">
    <source>
        <dbReference type="Proteomes" id="UP001157161"/>
    </source>
</evidence>
<reference evidence="3" key="2">
    <citation type="submission" date="2023-02" db="EMBL/GenBank/DDBJ databases">
        <authorList>
            <person name="Sun Q."/>
            <person name="Mori K."/>
        </authorList>
    </citation>
    <scope>NUCLEOTIDE SEQUENCE</scope>
    <source>
        <strain evidence="3">NBRC 112290</strain>
    </source>
</reference>
<comment type="caution">
    <text evidence="3">The sequence shown here is derived from an EMBL/GenBank/DDBJ whole genome shotgun (WGS) entry which is preliminary data.</text>
</comment>
<gene>
    <name evidence="3" type="ORF">GCM10025875_07160</name>
</gene>
<feature type="transmembrane region" description="Helical" evidence="2">
    <location>
        <begin position="56"/>
        <end position="74"/>
    </location>
</feature>
<proteinExistence type="predicted"/>
<feature type="region of interest" description="Disordered" evidence="1">
    <location>
        <begin position="1"/>
        <end position="24"/>
    </location>
</feature>
<name>A0AA37UMK6_9MICO</name>
<keyword evidence="2" id="KW-0472">Membrane</keyword>
<keyword evidence="2" id="KW-1133">Transmembrane helix</keyword>
<evidence type="ECO:0000256" key="2">
    <source>
        <dbReference type="SAM" id="Phobius"/>
    </source>
</evidence>
<keyword evidence="4" id="KW-1185">Reference proteome</keyword>
<keyword evidence="2" id="KW-0812">Transmembrane</keyword>
<dbReference type="Proteomes" id="UP001157161">
    <property type="component" value="Unassembled WGS sequence"/>
</dbReference>
<organism evidence="3 4">
    <name type="scientific">Litorihabitans aurantiacus</name>
    <dbReference type="NCBI Taxonomy" id="1930061"/>
    <lineage>
        <taxon>Bacteria</taxon>
        <taxon>Bacillati</taxon>
        <taxon>Actinomycetota</taxon>
        <taxon>Actinomycetes</taxon>
        <taxon>Micrococcales</taxon>
        <taxon>Beutenbergiaceae</taxon>
        <taxon>Litorihabitans</taxon>
    </lineage>
</organism>
<evidence type="ECO:0000313" key="3">
    <source>
        <dbReference type="EMBL" id="GMA30724.1"/>
    </source>
</evidence>
<accession>A0AA37UMK6</accession>